<evidence type="ECO:0000313" key="1">
    <source>
        <dbReference type="EMBL" id="KAK1840289.1"/>
    </source>
</evidence>
<proteinExistence type="predicted"/>
<reference evidence="1" key="1">
    <citation type="submission" date="2023-01" db="EMBL/GenBank/DDBJ databases">
        <title>Colletotrichum chrysophilum M932 genome sequence.</title>
        <authorList>
            <person name="Baroncelli R."/>
        </authorList>
    </citation>
    <scope>NUCLEOTIDE SEQUENCE</scope>
    <source>
        <strain evidence="1">M932</strain>
    </source>
</reference>
<protein>
    <submittedName>
        <fullName evidence="1">Uncharacterized protein</fullName>
    </submittedName>
</protein>
<dbReference type="EMBL" id="JAQOWY010000575">
    <property type="protein sequence ID" value="KAK1840289.1"/>
    <property type="molecule type" value="Genomic_DNA"/>
</dbReference>
<evidence type="ECO:0000313" key="2">
    <source>
        <dbReference type="Proteomes" id="UP001243330"/>
    </source>
</evidence>
<dbReference type="AlphaFoldDB" id="A0AAD9A7B2"/>
<name>A0AAD9A7B2_9PEZI</name>
<gene>
    <name evidence="1" type="ORF">CCHR01_17089</name>
</gene>
<keyword evidence="2" id="KW-1185">Reference proteome</keyword>
<organism evidence="1 2">
    <name type="scientific">Colletotrichum chrysophilum</name>
    <dbReference type="NCBI Taxonomy" id="1836956"/>
    <lineage>
        <taxon>Eukaryota</taxon>
        <taxon>Fungi</taxon>
        <taxon>Dikarya</taxon>
        <taxon>Ascomycota</taxon>
        <taxon>Pezizomycotina</taxon>
        <taxon>Sordariomycetes</taxon>
        <taxon>Hypocreomycetidae</taxon>
        <taxon>Glomerellales</taxon>
        <taxon>Glomerellaceae</taxon>
        <taxon>Colletotrichum</taxon>
        <taxon>Colletotrichum gloeosporioides species complex</taxon>
    </lineage>
</organism>
<accession>A0AAD9A7B2</accession>
<dbReference type="Proteomes" id="UP001243330">
    <property type="component" value="Unassembled WGS sequence"/>
</dbReference>
<comment type="caution">
    <text evidence="1">The sequence shown here is derived from an EMBL/GenBank/DDBJ whole genome shotgun (WGS) entry which is preliminary data.</text>
</comment>
<sequence>MDRYRCVNRYKHGVDCPGWVNVHGARCEDCVVVCDRPDRTRTLLTLDSTTARVEIRGLDMIDERKEGHMGECICSTLLSRINLVHPECAIL</sequence>